<evidence type="ECO:0000259" key="2">
    <source>
        <dbReference type="Pfam" id="PF22725"/>
    </source>
</evidence>
<protein>
    <submittedName>
        <fullName evidence="3">Oxidoreductase</fullName>
    </submittedName>
</protein>
<evidence type="ECO:0000259" key="1">
    <source>
        <dbReference type="Pfam" id="PF01408"/>
    </source>
</evidence>
<dbReference type="AlphaFoldDB" id="R9GMZ2"/>
<evidence type="ECO:0000313" key="4">
    <source>
        <dbReference type="Proteomes" id="UP000014174"/>
    </source>
</evidence>
<dbReference type="RefSeq" id="WP_016196990.1">
    <property type="nucleotide sequence ID" value="NZ_AQPN01000131.1"/>
</dbReference>
<dbReference type="InterPro" id="IPR000683">
    <property type="entry name" value="Gfo/Idh/MocA-like_OxRdtase_N"/>
</dbReference>
<dbReference type="SUPFAM" id="SSF55347">
    <property type="entry name" value="Glyceraldehyde-3-phosphate dehydrogenase-like, C-terminal domain"/>
    <property type="match status" value="1"/>
</dbReference>
<dbReference type="PATRIC" id="fig|1150600.3.peg.3732"/>
<sequence>MDTINWGIIGCGDVTERKSGPAFNKVPNSRLVAVMRRDAAKVEDYARRHGVPKWYTDASELINDPEVNAIYIATPPDSHEKYTLESLKAGKPVYVEKPMTLSRASAERMFNASEALQVKLTVAHYRRGLPIFNKIKELVDSKAIGEIRYANLHMLQQYESPLITQTDDNWRVNPEISGGGLFHDLAPHQLDLMLFFFGPVKSARGISSNQAGYYKADDIVTGEVLFENGIFFSGLWCFSVPPEEQLDLCVIMGSEGKITFSVFGNYYILSKGGKDERVEFNLPENIQHPMIGLVVDYFLDKGPNPCAGSIGIDVMNMLDRFTLR</sequence>
<dbReference type="eggNOG" id="COG0673">
    <property type="taxonomic scope" value="Bacteria"/>
</dbReference>
<name>R9GMZ2_9SPHI</name>
<feature type="domain" description="GFO/IDH/MocA-like oxidoreductase" evidence="2">
    <location>
        <begin position="132"/>
        <end position="258"/>
    </location>
</feature>
<reference evidence="3 4" key="1">
    <citation type="journal article" date="2013" name="Genome Announc.">
        <title>Draft Genome Sequence of Arcticibacter svalbardensis Strain MN12-7T, a Member of the Family Sphingobacteriaceae Isolated from an Arctic Soil Sample.</title>
        <authorList>
            <person name="Shivaji S."/>
            <person name="Ara S."/>
            <person name="Prasad S."/>
            <person name="Manasa B.P."/>
            <person name="Begum Z."/>
            <person name="Singh A."/>
            <person name="Kumar Pinnaka A."/>
        </authorList>
    </citation>
    <scope>NUCLEOTIDE SEQUENCE [LARGE SCALE GENOMIC DNA]</scope>
    <source>
        <strain evidence="3 4">MN12-7</strain>
    </source>
</reference>
<dbReference type="STRING" id="1150600.ADIARSV_3765"/>
<dbReference type="InterPro" id="IPR052515">
    <property type="entry name" value="Gfo/Idh/MocA_Oxidoreductase"/>
</dbReference>
<gene>
    <name evidence="3" type="ORF">ADIARSV_3765</name>
</gene>
<dbReference type="PANTHER" id="PTHR43249">
    <property type="entry name" value="UDP-N-ACETYL-2-AMINO-2-DEOXY-D-GLUCURONATE OXIDASE"/>
    <property type="match status" value="1"/>
</dbReference>
<keyword evidence="4" id="KW-1185">Reference proteome</keyword>
<dbReference type="PANTHER" id="PTHR43249:SF1">
    <property type="entry name" value="D-GLUCOSIDE 3-DEHYDROGENASE"/>
    <property type="match status" value="1"/>
</dbReference>
<feature type="domain" description="Gfo/Idh/MocA-like oxidoreductase N-terminal" evidence="1">
    <location>
        <begin position="4"/>
        <end position="124"/>
    </location>
</feature>
<dbReference type="EMBL" id="AQPN01000131">
    <property type="protein sequence ID" value="EOR93076.1"/>
    <property type="molecule type" value="Genomic_DNA"/>
</dbReference>
<dbReference type="GO" id="GO:0000166">
    <property type="term" value="F:nucleotide binding"/>
    <property type="evidence" value="ECO:0007669"/>
    <property type="project" value="InterPro"/>
</dbReference>
<proteinExistence type="predicted"/>
<evidence type="ECO:0000313" key="3">
    <source>
        <dbReference type="EMBL" id="EOR93076.1"/>
    </source>
</evidence>
<accession>R9GMZ2</accession>
<dbReference type="Pfam" id="PF01408">
    <property type="entry name" value="GFO_IDH_MocA"/>
    <property type="match status" value="1"/>
</dbReference>
<dbReference type="Gene3D" id="3.40.50.720">
    <property type="entry name" value="NAD(P)-binding Rossmann-like Domain"/>
    <property type="match status" value="1"/>
</dbReference>
<dbReference type="OrthoDB" id="9795543at2"/>
<dbReference type="InterPro" id="IPR055170">
    <property type="entry name" value="GFO_IDH_MocA-like_dom"/>
</dbReference>
<dbReference type="Proteomes" id="UP000014174">
    <property type="component" value="Unassembled WGS sequence"/>
</dbReference>
<organism evidence="3 4">
    <name type="scientific">Arcticibacter svalbardensis MN12-7</name>
    <dbReference type="NCBI Taxonomy" id="1150600"/>
    <lineage>
        <taxon>Bacteria</taxon>
        <taxon>Pseudomonadati</taxon>
        <taxon>Bacteroidota</taxon>
        <taxon>Sphingobacteriia</taxon>
        <taxon>Sphingobacteriales</taxon>
        <taxon>Sphingobacteriaceae</taxon>
        <taxon>Arcticibacter</taxon>
    </lineage>
</organism>
<dbReference type="Pfam" id="PF22725">
    <property type="entry name" value="GFO_IDH_MocA_C3"/>
    <property type="match status" value="1"/>
</dbReference>
<comment type="caution">
    <text evidence="3">The sequence shown here is derived from an EMBL/GenBank/DDBJ whole genome shotgun (WGS) entry which is preliminary data.</text>
</comment>
<dbReference type="Gene3D" id="3.30.360.10">
    <property type="entry name" value="Dihydrodipicolinate Reductase, domain 2"/>
    <property type="match status" value="1"/>
</dbReference>
<dbReference type="InterPro" id="IPR036291">
    <property type="entry name" value="NAD(P)-bd_dom_sf"/>
</dbReference>
<dbReference type="SUPFAM" id="SSF51735">
    <property type="entry name" value="NAD(P)-binding Rossmann-fold domains"/>
    <property type="match status" value="1"/>
</dbReference>